<dbReference type="InterPro" id="IPR005158">
    <property type="entry name" value="BTAD"/>
</dbReference>
<dbReference type="OrthoDB" id="223734at2"/>
<dbReference type="EMBL" id="PPFX01000061">
    <property type="protein sequence ID" value="PNU18626.1"/>
    <property type="molecule type" value="Genomic_DNA"/>
</dbReference>
<dbReference type="Gene3D" id="3.40.50.300">
    <property type="entry name" value="P-loop containing nucleotide triphosphate hydrolases"/>
    <property type="match status" value="1"/>
</dbReference>
<dbReference type="SUPFAM" id="SSF52540">
    <property type="entry name" value="P-loop containing nucleoside triphosphate hydrolases"/>
    <property type="match status" value="1"/>
</dbReference>
<dbReference type="SUPFAM" id="SSF46894">
    <property type="entry name" value="C-terminal effector domain of the bipartite response regulators"/>
    <property type="match status" value="1"/>
</dbReference>
<name>A0A2K2H5M1_9BACT</name>
<dbReference type="GO" id="GO:0003677">
    <property type="term" value="F:DNA binding"/>
    <property type="evidence" value="ECO:0007669"/>
    <property type="project" value="InterPro"/>
</dbReference>
<dbReference type="SMART" id="SM01043">
    <property type="entry name" value="BTAD"/>
    <property type="match status" value="1"/>
</dbReference>
<keyword evidence="2" id="KW-0067">ATP-binding</keyword>
<dbReference type="AlphaFoldDB" id="A0A2K2H5M1"/>
<reference evidence="2 3" key="1">
    <citation type="journal article" date="2018" name="Genome Announc.">
        <title>Genome Sequence of Geothermobacter sp. HR-1 Iron Reducer from the Loihi Seamount.</title>
        <authorList>
            <person name="Smith H."/>
            <person name="Abuyen K."/>
            <person name="Tremblay J."/>
            <person name="Savalia P."/>
            <person name="Perez-Rodriguez I."/>
            <person name="Emerson D."/>
            <person name="Tully B."/>
            <person name="Amend J."/>
        </authorList>
    </citation>
    <scope>NUCLEOTIDE SEQUENCE [LARGE SCALE GENOMIC DNA]</scope>
    <source>
        <strain evidence="2 3">HR-1</strain>
    </source>
</reference>
<comment type="caution">
    <text evidence="2">The sequence shown here is derived from an EMBL/GenBank/DDBJ whole genome shotgun (WGS) entry which is preliminary data.</text>
</comment>
<dbReference type="InterPro" id="IPR016032">
    <property type="entry name" value="Sig_transdc_resp-reg_C-effctor"/>
</dbReference>
<dbReference type="InterPro" id="IPR051677">
    <property type="entry name" value="AfsR-DnrI-RedD_regulator"/>
</dbReference>
<dbReference type="InterPro" id="IPR059106">
    <property type="entry name" value="WHD_MalT"/>
</dbReference>
<protein>
    <submittedName>
        <fullName evidence="2">ATP-binding protein</fullName>
    </submittedName>
</protein>
<dbReference type="RefSeq" id="WP_103116859.1">
    <property type="nucleotide sequence ID" value="NZ_PPFX01000061.1"/>
</dbReference>
<dbReference type="SUPFAM" id="SSF48452">
    <property type="entry name" value="TPR-like"/>
    <property type="match status" value="2"/>
</dbReference>
<evidence type="ECO:0000259" key="1">
    <source>
        <dbReference type="SMART" id="SM01043"/>
    </source>
</evidence>
<accession>A0A2K2H5M1</accession>
<dbReference type="Gene3D" id="1.10.10.10">
    <property type="entry name" value="Winged helix-like DNA-binding domain superfamily/Winged helix DNA-binding domain"/>
    <property type="match status" value="1"/>
</dbReference>
<dbReference type="Pfam" id="PF25873">
    <property type="entry name" value="WHD_MalT"/>
    <property type="match status" value="1"/>
</dbReference>
<dbReference type="Proteomes" id="UP000236340">
    <property type="component" value="Unassembled WGS sequence"/>
</dbReference>
<evidence type="ECO:0000313" key="2">
    <source>
        <dbReference type="EMBL" id="PNU18626.1"/>
    </source>
</evidence>
<gene>
    <name evidence="2" type="ORF">C2E25_16730</name>
</gene>
<proteinExistence type="predicted"/>
<dbReference type="InterPro" id="IPR011990">
    <property type="entry name" value="TPR-like_helical_dom_sf"/>
</dbReference>
<keyword evidence="2" id="KW-0547">Nucleotide-binding</keyword>
<dbReference type="PANTHER" id="PTHR35807">
    <property type="entry name" value="TRANSCRIPTIONAL REGULATOR REDD-RELATED"/>
    <property type="match status" value="1"/>
</dbReference>
<evidence type="ECO:0000313" key="3">
    <source>
        <dbReference type="Proteomes" id="UP000236340"/>
    </source>
</evidence>
<dbReference type="GO" id="GO:0005524">
    <property type="term" value="F:ATP binding"/>
    <property type="evidence" value="ECO:0007669"/>
    <property type="project" value="UniProtKB-KW"/>
</dbReference>
<feature type="domain" description="Bacterial transcriptional activator" evidence="1">
    <location>
        <begin position="941"/>
        <end position="1083"/>
    </location>
</feature>
<dbReference type="GO" id="GO:0006355">
    <property type="term" value="P:regulation of DNA-templated transcription"/>
    <property type="evidence" value="ECO:0007669"/>
    <property type="project" value="InterPro"/>
</dbReference>
<dbReference type="InterPro" id="IPR036388">
    <property type="entry name" value="WH-like_DNA-bd_sf"/>
</dbReference>
<dbReference type="Pfam" id="PF03704">
    <property type="entry name" value="BTAD"/>
    <property type="match status" value="1"/>
</dbReference>
<dbReference type="InterPro" id="IPR027417">
    <property type="entry name" value="P-loop_NTPase"/>
</dbReference>
<dbReference type="Gene3D" id="1.25.40.10">
    <property type="entry name" value="Tetratricopeptide repeat domain"/>
    <property type="match status" value="1"/>
</dbReference>
<dbReference type="PANTHER" id="PTHR35807:SF2">
    <property type="entry name" value="TRANSCRIPTIONAL ACTIVATOR DOMAIN"/>
    <property type="match status" value="1"/>
</dbReference>
<sequence length="1094" mass="123660">MVQSAEFRAQIQLDKFYPPRVDNSQQLYRQRIVEQLLPPEGTPPPTLIIEAQAGQGKTTIAQQFLDRVNVNSLWYQVGPEDADPAFFLQALLACFNTRLPEFPSTATVRILRESDFVLFDHQKRIELLLNDLDSCLKDDLYLVFDDLHSLVSHEASLSLMNWLLETAPPKLHFVLCSREPLPLDSWRSNSRERKLLRIGNRDLALDEEEISDFFNQVLNLDLCRDTSRKIVRTTDGWVMGILHLGLRMEQQPGSAFRPLMDNYWTAERPDLHHYFREEILSPLESHLHRPLLLLSLLEVVPVELALVLTEMASIGTELCNLARRNIFIRHLDADNALFGLHHLFQQFLREKAAAELGPEVIRSIYKQAGDYYRRQEQSTQALRYLLLAEDYAAVEAFLKENGMAFLAANQTVSLAAILGSIPETSRRRLGWSCFFLALSQLDCAPVQALPLLDQALQVFSARHDELGELLCLAHIISIHITTTGHYRQNEERLERAEQLFFRIAADLDTAMTILVARSLAMGHCILLADSDQATRFASLALKLARKEKLINFEAALLMMMGYIQIFAGRTSLSLTCLEQAAPYVHHPEVGSFNSLAIRMMLFNFLFNEGDFANYFEQKNQLIDAVGNSLVSQSIAGPFCYVWEMDIAINRGQFDEALDLSVRALAQHPPLSPHLNSLVLQQQGLALALRQQQDQALLVSAESQQLRDLSGGPFFITLNKLVVGLTRAHCGHREQALQLLDEGIEAARQIPTEYLEACGLLHRARVCLETGAETRAKEDIATGLGLMRRNAYRHLWGWAPADIEKTLSFAVEQRIETAYARTLAAQRLDMALLDDGTVIPRLEIRTLGSFKILYRGRPLLQAEDLTPAQRELFCLLLASPGFKLAQETIQLHFWPDSPPESARIKFDTLVSRLRKTLTLPGNTAHYYLQREKGMLWLAHCRVDAGNFLTEVKRGLRHLRLQENWQAGNAFTTAEALWRGEFAPGVPGENLIRAFRQELSRALAEMTLAWSALLAGSRRLPQAVQLVEKALRNDPLCERLNGQLYWLQGQRSAVQARRVLQRFAARLQSEGYPADEIAELLSGITADSAPESACFA</sequence>
<organism evidence="2 3">
    <name type="scientific">Geothermobacter hydrogeniphilus</name>
    <dbReference type="NCBI Taxonomy" id="1969733"/>
    <lineage>
        <taxon>Bacteria</taxon>
        <taxon>Pseudomonadati</taxon>
        <taxon>Thermodesulfobacteriota</taxon>
        <taxon>Desulfuromonadia</taxon>
        <taxon>Desulfuromonadales</taxon>
        <taxon>Geothermobacteraceae</taxon>
        <taxon>Geothermobacter</taxon>
    </lineage>
</organism>